<feature type="transmembrane region" description="Helical" evidence="12">
    <location>
        <begin position="84"/>
        <end position="101"/>
    </location>
</feature>
<reference evidence="13" key="2">
    <citation type="submission" date="2015-06" db="UniProtKB">
        <authorList>
            <consortium name="EnsemblMetazoa"/>
        </authorList>
    </citation>
    <scope>IDENTIFICATION</scope>
</reference>
<dbReference type="HOGENOM" id="CLU_076376_0_0_1"/>
<keyword evidence="11" id="KW-0407">Ion channel</keyword>
<organism evidence="13 14">
    <name type="scientific">Tetranychus urticae</name>
    <name type="common">Two-spotted spider mite</name>
    <dbReference type="NCBI Taxonomy" id="32264"/>
    <lineage>
        <taxon>Eukaryota</taxon>
        <taxon>Metazoa</taxon>
        <taxon>Ecdysozoa</taxon>
        <taxon>Arthropoda</taxon>
        <taxon>Chelicerata</taxon>
        <taxon>Arachnida</taxon>
        <taxon>Acari</taxon>
        <taxon>Acariformes</taxon>
        <taxon>Trombidiformes</taxon>
        <taxon>Prostigmata</taxon>
        <taxon>Eleutherengona</taxon>
        <taxon>Raphignathae</taxon>
        <taxon>Tetranychoidea</taxon>
        <taxon>Tetranychidae</taxon>
        <taxon>Tetranychus</taxon>
    </lineage>
</organism>
<keyword evidence="6" id="KW-0631">Potassium channel</keyword>
<dbReference type="OMA" id="DEWSIDH"/>
<evidence type="ECO:0000256" key="6">
    <source>
        <dbReference type="ARBA" id="ARBA00022826"/>
    </source>
</evidence>
<evidence type="ECO:0000256" key="1">
    <source>
        <dbReference type="ARBA" id="ARBA00004127"/>
    </source>
</evidence>
<keyword evidence="8 12" id="KW-1133">Transmembrane helix</keyword>
<dbReference type="GO" id="GO:0016020">
    <property type="term" value="C:membrane"/>
    <property type="evidence" value="ECO:0007669"/>
    <property type="project" value="InterPro"/>
</dbReference>
<evidence type="ECO:0000313" key="14">
    <source>
        <dbReference type="Proteomes" id="UP000015104"/>
    </source>
</evidence>
<keyword evidence="4" id="KW-0633">Potassium transport</keyword>
<dbReference type="EMBL" id="CAEY01000437">
    <property type="status" value="NOT_ANNOTATED_CDS"/>
    <property type="molecule type" value="Genomic_DNA"/>
</dbReference>
<dbReference type="eggNOG" id="KOG3944">
    <property type="taxonomic scope" value="Eukaryota"/>
</dbReference>
<dbReference type="EnsemblMetazoa" id="tetur01g01870.1">
    <property type="protein sequence ID" value="tetur01g01870.1"/>
    <property type="gene ID" value="tetur01g01870"/>
</dbReference>
<evidence type="ECO:0000256" key="3">
    <source>
        <dbReference type="ARBA" id="ARBA00022448"/>
    </source>
</evidence>
<feature type="transmembrane region" description="Helical" evidence="12">
    <location>
        <begin position="242"/>
        <end position="260"/>
    </location>
</feature>
<evidence type="ECO:0000256" key="5">
    <source>
        <dbReference type="ARBA" id="ARBA00022692"/>
    </source>
</evidence>
<evidence type="ECO:0000256" key="8">
    <source>
        <dbReference type="ARBA" id="ARBA00022989"/>
    </source>
</evidence>
<sequence length="282" mass="32071">MDSEQFLEIANQVAKLKMFPYFEIAHAVISCLYIRDDLGPSGHTFSRKHPFACWISSMVNIFASPILANFLLGEPILSAFKSSNQVMLATIVWYLIFYSPFDCIYKVTKFMPCKVILASMKEIVRCKKIHDGVSHASKIYPDGYLIMTIVGTAKGNGASFIKVLERLIRGVWTPNAMEMITPTFPTKASIVASIIFIIDKKTDWISIPHALIYFGVVIFFVYFKLSSMLLGIHDPFIPFENLFSFIFLGGVWDTLTRLLTNGKKGEEPKIEIPRREEMKKKE</sequence>
<evidence type="ECO:0000256" key="9">
    <source>
        <dbReference type="ARBA" id="ARBA00023065"/>
    </source>
</evidence>
<dbReference type="InterPro" id="IPR007866">
    <property type="entry name" value="TRIC_channel"/>
</dbReference>
<dbReference type="OrthoDB" id="195817at2759"/>
<keyword evidence="9" id="KW-0406">Ion transport</keyword>
<keyword evidence="14" id="KW-1185">Reference proteome</keyword>
<accession>T1JQ44</accession>
<dbReference type="Proteomes" id="UP000015104">
    <property type="component" value="Unassembled WGS sequence"/>
</dbReference>
<keyword evidence="5 12" id="KW-0812">Transmembrane</keyword>
<evidence type="ECO:0000256" key="12">
    <source>
        <dbReference type="SAM" id="Phobius"/>
    </source>
</evidence>
<gene>
    <name evidence="13" type="primary">107360398</name>
</gene>
<dbReference type="GO" id="GO:0042802">
    <property type="term" value="F:identical protein binding"/>
    <property type="evidence" value="ECO:0007669"/>
    <property type="project" value="InterPro"/>
</dbReference>
<dbReference type="PANTHER" id="PTHR12454:SF11">
    <property type="entry name" value="GH25683P"/>
    <property type="match status" value="1"/>
</dbReference>
<keyword evidence="3" id="KW-0813">Transport</keyword>
<dbReference type="KEGG" id="tut:107360398"/>
<name>T1JQ44_TETUR</name>
<comment type="subcellular location">
    <subcellularLocation>
        <location evidence="1">Endomembrane system</location>
        <topology evidence="1">Multi-pass membrane protein</topology>
    </subcellularLocation>
</comment>
<evidence type="ECO:0000256" key="2">
    <source>
        <dbReference type="ARBA" id="ARBA00005766"/>
    </source>
</evidence>
<evidence type="ECO:0000256" key="10">
    <source>
        <dbReference type="ARBA" id="ARBA00023136"/>
    </source>
</evidence>
<protein>
    <submittedName>
        <fullName evidence="13">Uncharacterized protein</fullName>
    </submittedName>
</protein>
<dbReference type="GO" id="GO:0012505">
    <property type="term" value="C:endomembrane system"/>
    <property type="evidence" value="ECO:0007669"/>
    <property type="project" value="UniProtKB-SubCell"/>
</dbReference>
<reference evidence="14" key="1">
    <citation type="submission" date="2011-08" db="EMBL/GenBank/DDBJ databases">
        <authorList>
            <person name="Rombauts S."/>
        </authorList>
    </citation>
    <scope>NUCLEOTIDE SEQUENCE</scope>
    <source>
        <strain evidence="14">London</strain>
    </source>
</reference>
<evidence type="ECO:0000256" key="11">
    <source>
        <dbReference type="ARBA" id="ARBA00023303"/>
    </source>
</evidence>
<dbReference type="GO" id="GO:0005267">
    <property type="term" value="F:potassium channel activity"/>
    <property type="evidence" value="ECO:0007669"/>
    <property type="project" value="UniProtKB-KW"/>
</dbReference>
<dbReference type="Pfam" id="PF05197">
    <property type="entry name" value="TRIC"/>
    <property type="match status" value="1"/>
</dbReference>
<comment type="similarity">
    <text evidence="2">Belongs to the TMEM38 family.</text>
</comment>
<dbReference type="PANTHER" id="PTHR12454">
    <property type="entry name" value="TRIMERIC INTRACELLULAR CATION CHANNEL"/>
    <property type="match status" value="1"/>
</dbReference>
<feature type="transmembrane region" description="Helical" evidence="12">
    <location>
        <begin position="210"/>
        <end position="230"/>
    </location>
</feature>
<keyword evidence="7" id="KW-0630">Potassium</keyword>
<evidence type="ECO:0000313" key="13">
    <source>
        <dbReference type="EnsemblMetazoa" id="tetur01g01870.1"/>
    </source>
</evidence>
<keyword evidence="10 12" id="KW-0472">Membrane</keyword>
<evidence type="ECO:0000256" key="4">
    <source>
        <dbReference type="ARBA" id="ARBA00022538"/>
    </source>
</evidence>
<proteinExistence type="inferred from homology"/>
<dbReference type="AlphaFoldDB" id="T1JQ44"/>
<evidence type="ECO:0000256" key="7">
    <source>
        <dbReference type="ARBA" id="ARBA00022958"/>
    </source>
</evidence>
<feature type="transmembrane region" description="Helical" evidence="12">
    <location>
        <begin position="51"/>
        <end position="72"/>
    </location>
</feature>